<feature type="binding site" evidence="10">
    <location>
        <position position="416"/>
    </location>
    <ligand>
        <name>[4Fe-4S] cluster</name>
        <dbReference type="ChEBI" id="CHEBI:49883"/>
        <note>4Fe-4S-S-AdoMet</note>
    </ligand>
</feature>
<feature type="binding site" evidence="10">
    <location>
        <position position="164"/>
    </location>
    <ligand>
        <name>substrate</name>
    </ligand>
</feature>
<protein>
    <recommendedName>
        <fullName evidence="10">Phosphomethylpyrimidine synthase</fullName>
        <ecNumber evidence="10">4.1.99.17</ecNumber>
    </recommendedName>
    <alternativeName>
        <fullName evidence="10">Hydroxymethylpyrimidine phosphate synthase</fullName>
        <shortName evidence="10">HMP-P synthase</shortName>
        <shortName evidence="10">HMP-phosphate synthase</shortName>
        <shortName evidence="10">HMPP synthase</shortName>
    </alternativeName>
    <alternativeName>
        <fullName evidence="10">Thiamine biosynthesis protein ThiC</fullName>
    </alternativeName>
</protein>
<dbReference type="Gene3D" id="6.10.250.620">
    <property type="match status" value="1"/>
</dbReference>
<feature type="binding site" evidence="10">
    <location>
        <position position="270"/>
    </location>
    <ligand>
        <name>Zn(2+)</name>
        <dbReference type="ChEBI" id="CHEBI:29105"/>
    </ligand>
</feature>
<organism evidence="11 12">
    <name type="scientific">Dehalogenimonas alkenigignens</name>
    <dbReference type="NCBI Taxonomy" id="1217799"/>
    <lineage>
        <taxon>Bacteria</taxon>
        <taxon>Bacillati</taxon>
        <taxon>Chloroflexota</taxon>
        <taxon>Dehalococcoidia</taxon>
        <taxon>Dehalococcoidales</taxon>
        <taxon>Dehalococcoidaceae</taxon>
        <taxon>Dehalogenimonas</taxon>
    </lineage>
</organism>
<dbReference type="SFLD" id="SFLDS00113">
    <property type="entry name" value="Radical_SAM_Phosphomethylpyrim"/>
    <property type="match status" value="1"/>
</dbReference>
<keyword evidence="4 10" id="KW-0479">Metal-binding</keyword>
<dbReference type="HAMAP" id="MF_00089">
    <property type="entry name" value="ThiC"/>
    <property type="match status" value="1"/>
</dbReference>
<comment type="similarity">
    <text evidence="10">Belongs to the ThiC family.</text>
</comment>
<dbReference type="SFLD" id="SFLDF00407">
    <property type="entry name" value="phosphomethylpyrimidine_syntha"/>
    <property type="match status" value="1"/>
</dbReference>
<evidence type="ECO:0000256" key="6">
    <source>
        <dbReference type="ARBA" id="ARBA00022977"/>
    </source>
</evidence>
<dbReference type="InterPro" id="IPR037509">
    <property type="entry name" value="ThiC"/>
</dbReference>
<dbReference type="GO" id="GO:0051539">
    <property type="term" value="F:4 iron, 4 sulfur cluster binding"/>
    <property type="evidence" value="ECO:0007669"/>
    <property type="project" value="UniProtKB-KW"/>
</dbReference>
<comment type="function">
    <text evidence="1 10">Catalyzes the synthesis of the hydroxymethylpyrimidine phosphate (HMP-P) moiety of thiamine from aminoimidazole ribotide (AIR) in a radical S-adenosyl-L-methionine (SAM)-dependent reaction.</text>
</comment>
<dbReference type="EMBL" id="LFDV01000002">
    <property type="protein sequence ID" value="KTB48460.1"/>
    <property type="molecule type" value="Genomic_DNA"/>
</dbReference>
<comment type="cofactor">
    <cofactor evidence="10">
        <name>[4Fe-4S] cluster</name>
        <dbReference type="ChEBI" id="CHEBI:49883"/>
    </cofactor>
    <text evidence="10">Binds 1 [4Fe-4S] cluster per subunit. The cluster is coordinated with 3 cysteines and an exchangeable S-adenosyl-L-methionine.</text>
</comment>
<keyword evidence="8 10" id="KW-0411">Iron-sulfur</keyword>
<keyword evidence="3 10" id="KW-0949">S-adenosyl-L-methionine</keyword>
<dbReference type="RefSeq" id="WP_058439439.1">
    <property type="nucleotide sequence ID" value="NZ_KQ758903.1"/>
</dbReference>
<reference evidence="11 12" key="1">
    <citation type="submission" date="2015-06" db="EMBL/GenBank/DDBJ databases">
        <title>Genome sequence of the organohalide-respiring Dehalogenimonas alkenigignens type strain (IP3-3T).</title>
        <authorList>
            <person name="Key T.A."/>
            <person name="Richmond D.P."/>
            <person name="Bowman K.S."/>
            <person name="Cho Y.-J."/>
            <person name="Chun J."/>
            <person name="da Costa M.S."/>
            <person name="Rainey F.A."/>
            <person name="Moe W.M."/>
        </authorList>
    </citation>
    <scope>NUCLEOTIDE SEQUENCE [LARGE SCALE GENOMIC DNA]</scope>
    <source>
        <strain evidence="11 12">IP3-3</strain>
    </source>
</reference>
<dbReference type="GO" id="GO:0009228">
    <property type="term" value="P:thiamine biosynthetic process"/>
    <property type="evidence" value="ECO:0007669"/>
    <property type="project" value="UniProtKB-UniRule"/>
</dbReference>
<gene>
    <name evidence="10" type="primary">thiC</name>
    <name evidence="11" type="ORF">DEALK_13060</name>
</gene>
<dbReference type="PANTHER" id="PTHR30557">
    <property type="entry name" value="THIAMINE BIOSYNTHESIS PROTEIN THIC"/>
    <property type="match status" value="1"/>
</dbReference>
<dbReference type="UniPathway" id="UPA00060"/>
<evidence type="ECO:0000256" key="8">
    <source>
        <dbReference type="ARBA" id="ARBA00023014"/>
    </source>
</evidence>
<feature type="binding site" evidence="10">
    <location>
        <position position="266"/>
    </location>
    <ligand>
        <name>substrate</name>
    </ligand>
</feature>
<evidence type="ECO:0000256" key="10">
    <source>
        <dbReference type="HAMAP-Rule" id="MF_00089"/>
    </source>
</evidence>
<evidence type="ECO:0000313" key="11">
    <source>
        <dbReference type="EMBL" id="KTB48460.1"/>
    </source>
</evidence>
<evidence type="ECO:0000256" key="4">
    <source>
        <dbReference type="ARBA" id="ARBA00022723"/>
    </source>
</evidence>
<feature type="binding site" evidence="10">
    <location>
        <position position="67"/>
    </location>
    <ligand>
        <name>substrate</name>
    </ligand>
</feature>
<keyword evidence="2 10" id="KW-0004">4Fe-4S</keyword>
<evidence type="ECO:0000256" key="3">
    <source>
        <dbReference type="ARBA" id="ARBA00022691"/>
    </source>
</evidence>
<dbReference type="AlphaFoldDB" id="A0A0W0GIT3"/>
<proteinExistence type="inferred from homology"/>
<dbReference type="GO" id="GO:0008270">
    <property type="term" value="F:zinc ion binding"/>
    <property type="evidence" value="ECO:0007669"/>
    <property type="project" value="UniProtKB-UniRule"/>
</dbReference>
<keyword evidence="5 10" id="KW-0862">Zinc</keyword>
<feature type="binding site" evidence="10">
    <location>
        <begin position="227"/>
        <end position="230"/>
    </location>
    <ligand>
        <name>substrate</name>
    </ligand>
</feature>
<dbReference type="SFLD" id="SFLDG01114">
    <property type="entry name" value="phosphomethylpyrimidine_syntha"/>
    <property type="match status" value="1"/>
</dbReference>
<dbReference type="PANTHER" id="PTHR30557:SF1">
    <property type="entry name" value="PHOSPHOMETHYLPYRIMIDINE SYNTHASE, CHLOROPLASTIC"/>
    <property type="match status" value="1"/>
</dbReference>
<keyword evidence="7 10" id="KW-0408">Iron</keyword>
<dbReference type="InterPro" id="IPR038521">
    <property type="entry name" value="ThiC/Bza_core_dom"/>
</dbReference>
<comment type="pathway">
    <text evidence="10">Cofactor biosynthesis; thiamine diphosphate biosynthesis.</text>
</comment>
<dbReference type="NCBIfam" id="TIGR00190">
    <property type="entry name" value="thiC"/>
    <property type="match status" value="1"/>
</dbReference>
<feature type="binding site" evidence="10">
    <location>
        <position position="125"/>
    </location>
    <ligand>
        <name>substrate</name>
    </ligand>
</feature>
<feature type="binding site" evidence="10">
    <location>
        <position position="412"/>
    </location>
    <ligand>
        <name>[4Fe-4S] cluster</name>
        <dbReference type="ChEBI" id="CHEBI:49883"/>
        <note>4Fe-4S-S-AdoMet</note>
    </ligand>
</feature>
<sequence>MTTQLSCARDGVITPQMAAVAVAENVTAEHIRESIASGVTVIPANNGHANLQPRGIGRGLRTKVNANIGTSPDCADVQIELDKLAAALQAGADAVMDLSTGGDLTAIRRAILNRCPVPLGTVPIYEAGVRARAEHGSIIELTPEGLFDVIRGHAAEGVDFITVHCGVTSGVIQRLKSQGRVTDIVSRGGALMAGWMVYHNRENPLYEQFDRLLEIALEHDVTISLGDGLRPGCLADATDRAQIEELLVLGELVDRARQAGVQVMVEGPGHVPLNRIQANMELQKSVCRGAPFYVLGPLVTDIAPGYDHITSAIGGALAAMYGADFLCYVTPAEHLSLPEPEDVRQGVIASRIAAHAADIARGLPGAADWDLKMARARKNLDWESQANLSIDPELSRRRHAARQTSGAACTMCGEFCAMEMAEKYLGIQTARCE</sequence>
<feature type="binding site" evidence="10">
    <location>
        <position position="409"/>
    </location>
    <ligand>
        <name>[4Fe-4S] cluster</name>
        <dbReference type="ChEBI" id="CHEBI:49883"/>
        <note>4Fe-4S-S-AdoMet</note>
    </ligand>
</feature>
<dbReference type="GO" id="GO:0009229">
    <property type="term" value="P:thiamine diphosphate biosynthetic process"/>
    <property type="evidence" value="ECO:0007669"/>
    <property type="project" value="UniProtKB-UniRule"/>
</dbReference>
<evidence type="ECO:0000256" key="2">
    <source>
        <dbReference type="ARBA" id="ARBA00022485"/>
    </source>
</evidence>
<keyword evidence="12" id="KW-1185">Reference proteome</keyword>
<evidence type="ECO:0000256" key="1">
    <source>
        <dbReference type="ARBA" id="ARBA00003175"/>
    </source>
</evidence>
<dbReference type="InterPro" id="IPR002817">
    <property type="entry name" value="ThiC/BzaA/B"/>
</dbReference>
<dbReference type="PATRIC" id="fig|1217799.6.peg.1351"/>
<dbReference type="GO" id="GO:0070284">
    <property type="term" value="F:phosphomethylpyrimidine synthase activity"/>
    <property type="evidence" value="ECO:0007669"/>
    <property type="project" value="UniProtKB-EC"/>
</dbReference>
<evidence type="ECO:0000256" key="7">
    <source>
        <dbReference type="ARBA" id="ARBA00023004"/>
    </source>
</evidence>
<evidence type="ECO:0000256" key="9">
    <source>
        <dbReference type="ARBA" id="ARBA00023239"/>
    </source>
</evidence>
<name>A0A0W0GIT3_9CHLR</name>
<dbReference type="STRING" id="1217799.DEALK_13060"/>
<feature type="binding site" evidence="10">
    <location>
        <begin position="186"/>
        <end position="188"/>
    </location>
    <ligand>
        <name>substrate</name>
    </ligand>
</feature>
<dbReference type="OrthoDB" id="9805897at2"/>
<feature type="binding site" evidence="10">
    <location>
        <position position="96"/>
    </location>
    <ligand>
        <name>substrate</name>
    </ligand>
</feature>
<dbReference type="Proteomes" id="UP000053947">
    <property type="component" value="Unassembled WGS sequence"/>
</dbReference>
<dbReference type="FunFam" id="3.20.20.540:FF:000001">
    <property type="entry name" value="Phosphomethylpyrimidine synthase"/>
    <property type="match status" value="1"/>
</dbReference>
<dbReference type="EC" id="4.1.99.17" evidence="10"/>
<feature type="binding site" evidence="10">
    <location>
        <position position="293"/>
    </location>
    <ligand>
        <name>substrate</name>
    </ligand>
</feature>
<keyword evidence="9 10" id="KW-0456">Lyase</keyword>
<dbReference type="GO" id="GO:0005829">
    <property type="term" value="C:cytosol"/>
    <property type="evidence" value="ECO:0007669"/>
    <property type="project" value="TreeGrafter"/>
</dbReference>
<dbReference type="Gene3D" id="3.20.20.540">
    <property type="entry name" value="Radical SAM ThiC family, central domain"/>
    <property type="match status" value="1"/>
</dbReference>
<keyword evidence="6 10" id="KW-0784">Thiamine biosynthesis</keyword>
<comment type="caution">
    <text evidence="11">The sequence shown here is derived from an EMBL/GenBank/DDBJ whole genome shotgun (WGS) entry which is preliminary data.</text>
</comment>
<comment type="catalytic activity">
    <reaction evidence="10">
        <text>5-amino-1-(5-phospho-beta-D-ribosyl)imidazole + S-adenosyl-L-methionine = 4-amino-2-methyl-5-(phosphooxymethyl)pyrimidine + CO + 5'-deoxyadenosine + formate + L-methionine + 3 H(+)</text>
        <dbReference type="Rhea" id="RHEA:24840"/>
        <dbReference type="ChEBI" id="CHEBI:15378"/>
        <dbReference type="ChEBI" id="CHEBI:15740"/>
        <dbReference type="ChEBI" id="CHEBI:17245"/>
        <dbReference type="ChEBI" id="CHEBI:17319"/>
        <dbReference type="ChEBI" id="CHEBI:57844"/>
        <dbReference type="ChEBI" id="CHEBI:58354"/>
        <dbReference type="ChEBI" id="CHEBI:59789"/>
        <dbReference type="ChEBI" id="CHEBI:137981"/>
        <dbReference type="EC" id="4.1.99.17"/>
    </reaction>
</comment>
<evidence type="ECO:0000313" key="12">
    <source>
        <dbReference type="Proteomes" id="UP000053947"/>
    </source>
</evidence>
<evidence type="ECO:0000256" key="5">
    <source>
        <dbReference type="ARBA" id="ARBA00022833"/>
    </source>
</evidence>
<dbReference type="Pfam" id="PF01964">
    <property type="entry name" value="ThiC_Rad_SAM"/>
    <property type="match status" value="1"/>
</dbReference>
<dbReference type="NCBIfam" id="NF009895">
    <property type="entry name" value="PRK13352.1"/>
    <property type="match status" value="1"/>
</dbReference>
<accession>A0A0W0GIT3</accession>
<feature type="binding site" evidence="10">
    <location>
        <position position="334"/>
    </location>
    <ligand>
        <name>Zn(2+)</name>
        <dbReference type="ChEBI" id="CHEBI:29105"/>
    </ligand>
</feature>